<dbReference type="RefSeq" id="WP_064054724.1">
    <property type="nucleotide sequence ID" value="NZ_RBPW01000186.1"/>
</dbReference>
<comment type="subunit">
    <text evidence="14">Homohexamer; The oligomerization is ATP-dependent.</text>
</comment>
<dbReference type="PANTHER" id="PTHR11638:SF18">
    <property type="entry name" value="HEAT SHOCK PROTEIN 104"/>
    <property type="match status" value="1"/>
</dbReference>
<dbReference type="Gene3D" id="3.40.50.300">
    <property type="entry name" value="P-loop containing nucleotide triphosphate hydrolases"/>
    <property type="match status" value="3"/>
</dbReference>
<evidence type="ECO:0000256" key="6">
    <source>
        <dbReference type="ARBA" id="ARBA00022741"/>
    </source>
</evidence>
<dbReference type="GO" id="GO:0005524">
    <property type="term" value="F:ATP binding"/>
    <property type="evidence" value="ECO:0007669"/>
    <property type="project" value="UniProtKB-UniRule"/>
</dbReference>
<dbReference type="FunFam" id="3.40.50.300:FF:000120">
    <property type="entry name" value="ATP-dependent chaperone ClpB"/>
    <property type="match status" value="1"/>
</dbReference>
<dbReference type="Gene3D" id="1.10.1780.10">
    <property type="entry name" value="Clp, N-terminal domain"/>
    <property type="match status" value="1"/>
</dbReference>
<evidence type="ECO:0000256" key="12">
    <source>
        <dbReference type="PROSITE-ProRule" id="PRU01251"/>
    </source>
</evidence>
<evidence type="ECO:0000256" key="2">
    <source>
        <dbReference type="ARBA" id="ARBA00008675"/>
    </source>
</evidence>
<comment type="subcellular location">
    <subcellularLocation>
        <location evidence="1 14">Cytoplasm</location>
    </subcellularLocation>
</comment>
<dbReference type="SUPFAM" id="SSF81923">
    <property type="entry name" value="Double Clp-N motif"/>
    <property type="match status" value="1"/>
</dbReference>
<dbReference type="InterPro" id="IPR027417">
    <property type="entry name" value="P-loop_NTPase"/>
</dbReference>
<dbReference type="InterPro" id="IPR017730">
    <property type="entry name" value="Chaperonin_ClpB"/>
</dbReference>
<keyword evidence="4 14" id="KW-0963">Cytoplasm</keyword>
<evidence type="ECO:0000256" key="4">
    <source>
        <dbReference type="ARBA" id="ARBA00022490"/>
    </source>
</evidence>
<dbReference type="InterPro" id="IPR018368">
    <property type="entry name" value="ClpA/B_CS1"/>
</dbReference>
<dbReference type="Pfam" id="PF07724">
    <property type="entry name" value="AAA_2"/>
    <property type="match status" value="1"/>
</dbReference>
<dbReference type="InterPro" id="IPR028299">
    <property type="entry name" value="ClpA/B_CS2"/>
</dbReference>
<dbReference type="PROSITE" id="PS00870">
    <property type="entry name" value="CLPAB_1"/>
    <property type="match status" value="1"/>
</dbReference>
<protein>
    <recommendedName>
        <fullName evidence="3 14">Chaperone protein ClpB</fullName>
    </recommendedName>
</protein>
<keyword evidence="17" id="KW-1185">Reference proteome</keyword>
<proteinExistence type="inferred from homology"/>
<dbReference type="GO" id="GO:0005829">
    <property type="term" value="C:cytosol"/>
    <property type="evidence" value="ECO:0007669"/>
    <property type="project" value="UniProtKB-ARBA"/>
</dbReference>
<keyword evidence="6 13" id="KW-0547">Nucleotide-binding</keyword>
<dbReference type="GO" id="GO:0016887">
    <property type="term" value="F:ATP hydrolysis activity"/>
    <property type="evidence" value="ECO:0007669"/>
    <property type="project" value="InterPro"/>
</dbReference>
<dbReference type="PRINTS" id="PR00300">
    <property type="entry name" value="CLPPROTEASEA"/>
</dbReference>
<dbReference type="Pfam" id="PF02861">
    <property type="entry name" value="Clp_N"/>
    <property type="match status" value="1"/>
</dbReference>
<dbReference type="InterPro" id="IPR003959">
    <property type="entry name" value="ATPase_AAA_core"/>
</dbReference>
<dbReference type="Pfam" id="PF17871">
    <property type="entry name" value="AAA_lid_9"/>
    <property type="match status" value="1"/>
</dbReference>
<dbReference type="FunFam" id="3.40.50.300:FF:000025">
    <property type="entry name" value="ATP-dependent Clp protease subunit"/>
    <property type="match status" value="1"/>
</dbReference>
<dbReference type="FunFam" id="3.40.50.300:FF:000010">
    <property type="entry name" value="Chaperone clpB 1, putative"/>
    <property type="match status" value="1"/>
</dbReference>
<dbReference type="PROSITE" id="PS51903">
    <property type="entry name" value="CLP_R"/>
    <property type="match status" value="1"/>
</dbReference>
<dbReference type="InterPro" id="IPR050130">
    <property type="entry name" value="ClpA_ClpB"/>
</dbReference>
<evidence type="ECO:0000313" key="16">
    <source>
        <dbReference type="EMBL" id="RMP12515.1"/>
    </source>
</evidence>
<dbReference type="CDD" id="cd00009">
    <property type="entry name" value="AAA"/>
    <property type="match status" value="1"/>
</dbReference>
<dbReference type="EMBL" id="RBQF01000084">
    <property type="protein sequence ID" value="RMP12515.1"/>
    <property type="molecule type" value="Genomic_DNA"/>
</dbReference>
<dbReference type="CDD" id="cd19499">
    <property type="entry name" value="RecA-like_ClpB_Hsp104-like"/>
    <property type="match status" value="1"/>
</dbReference>
<dbReference type="NCBIfam" id="NF008118">
    <property type="entry name" value="PRK10865.1"/>
    <property type="match status" value="1"/>
</dbReference>
<gene>
    <name evidence="14" type="primary">clpB</name>
    <name evidence="16" type="ORF">ALQ29_00606</name>
</gene>
<dbReference type="PANTHER" id="PTHR11638">
    <property type="entry name" value="ATP-DEPENDENT CLP PROTEASE"/>
    <property type="match status" value="1"/>
</dbReference>
<keyword evidence="5 12" id="KW-0677">Repeat</keyword>
<dbReference type="InterPro" id="IPR019489">
    <property type="entry name" value="Clp_ATPase_C"/>
</dbReference>
<comment type="caution">
    <text evidence="16">The sequence shown here is derived from an EMBL/GenBank/DDBJ whole genome shotgun (WGS) entry which is preliminary data.</text>
</comment>
<dbReference type="Pfam" id="PF10431">
    <property type="entry name" value="ClpB_D2-small"/>
    <property type="match status" value="1"/>
</dbReference>
<comment type="similarity">
    <text evidence="2 13">Belongs to the ClpA/ClpB family.</text>
</comment>
<organism evidence="16 17">
    <name type="scientific">Pseudomonas marginalis pv. marginalis</name>
    <dbReference type="NCBI Taxonomy" id="97473"/>
    <lineage>
        <taxon>Bacteria</taxon>
        <taxon>Pseudomonadati</taxon>
        <taxon>Pseudomonadota</taxon>
        <taxon>Gammaproteobacteria</taxon>
        <taxon>Pseudomonadales</taxon>
        <taxon>Pseudomonadaceae</taxon>
        <taxon>Pseudomonas</taxon>
    </lineage>
</organism>
<dbReference type="AlphaFoldDB" id="A0A3M3WK91"/>
<evidence type="ECO:0000256" key="1">
    <source>
        <dbReference type="ARBA" id="ARBA00004496"/>
    </source>
</evidence>
<evidence type="ECO:0000256" key="14">
    <source>
        <dbReference type="RuleBase" id="RU362034"/>
    </source>
</evidence>
<dbReference type="InterPro" id="IPR003593">
    <property type="entry name" value="AAA+_ATPase"/>
</dbReference>
<dbReference type="SMART" id="SM00382">
    <property type="entry name" value="AAA"/>
    <property type="match status" value="2"/>
</dbReference>
<evidence type="ECO:0000256" key="7">
    <source>
        <dbReference type="ARBA" id="ARBA00022840"/>
    </source>
</evidence>
<dbReference type="InterPro" id="IPR036628">
    <property type="entry name" value="Clp_N_dom_sf"/>
</dbReference>
<dbReference type="GO" id="GO:0034605">
    <property type="term" value="P:cellular response to heat"/>
    <property type="evidence" value="ECO:0007669"/>
    <property type="project" value="TreeGrafter"/>
</dbReference>
<dbReference type="Gene3D" id="1.10.8.60">
    <property type="match status" value="1"/>
</dbReference>
<feature type="domain" description="Clp R" evidence="15">
    <location>
        <begin position="3"/>
        <end position="146"/>
    </location>
</feature>
<comment type="function">
    <text evidence="14">Part of a stress-induced multi-chaperone system, it is involved in the recovery of the cell from heat-induced damage, in cooperation with DnaK, DnaJ and GrpE.</text>
</comment>
<evidence type="ECO:0000256" key="5">
    <source>
        <dbReference type="ARBA" id="ARBA00022737"/>
    </source>
</evidence>
<dbReference type="InterPro" id="IPR041546">
    <property type="entry name" value="ClpA/ClpB_AAA_lid"/>
</dbReference>
<dbReference type="SMART" id="SM01086">
    <property type="entry name" value="ClpB_D2-small"/>
    <property type="match status" value="1"/>
</dbReference>
<evidence type="ECO:0000256" key="10">
    <source>
        <dbReference type="ARBA" id="ARBA00023186"/>
    </source>
</evidence>
<evidence type="ECO:0000313" key="17">
    <source>
        <dbReference type="Proteomes" id="UP000276587"/>
    </source>
</evidence>
<dbReference type="SUPFAM" id="SSF52540">
    <property type="entry name" value="P-loop containing nucleoside triphosphate hydrolases"/>
    <property type="match status" value="2"/>
</dbReference>
<dbReference type="GO" id="GO:0042802">
    <property type="term" value="F:identical protein binding"/>
    <property type="evidence" value="ECO:0007669"/>
    <property type="project" value="UniProtKB-ARBA"/>
</dbReference>
<evidence type="ECO:0000259" key="15">
    <source>
        <dbReference type="PROSITE" id="PS51903"/>
    </source>
</evidence>
<name>A0A3M3WK91_PSEMA</name>
<dbReference type="InterPro" id="IPR001270">
    <property type="entry name" value="ClpA/B"/>
</dbReference>
<keyword evidence="9 14" id="KW-0175">Coiled coil</keyword>
<evidence type="ECO:0000256" key="3">
    <source>
        <dbReference type="ARBA" id="ARBA00017574"/>
    </source>
</evidence>
<reference evidence="16 17" key="1">
    <citation type="submission" date="2018-08" db="EMBL/GenBank/DDBJ databases">
        <title>Recombination of ecologically and evolutionarily significant loci maintains genetic cohesion in the Pseudomonas syringae species complex.</title>
        <authorList>
            <person name="Dillon M."/>
            <person name="Thakur S."/>
            <person name="Almeida R.N.D."/>
            <person name="Weir B.S."/>
            <person name="Guttman D.S."/>
        </authorList>
    </citation>
    <scope>NUCLEOTIDE SEQUENCE [LARGE SCALE GENOMIC DNA]</scope>
    <source>
        <strain evidence="16 17">ICMP 3555</strain>
    </source>
</reference>
<comment type="subunit">
    <text evidence="11">Homohexamer. The oligomerization is ATP-dependent.</text>
</comment>
<evidence type="ECO:0000256" key="11">
    <source>
        <dbReference type="ARBA" id="ARBA00026057"/>
    </source>
</evidence>
<keyword evidence="7 13" id="KW-0067">ATP-binding</keyword>
<accession>A0A3M3WK91</accession>
<sequence length="854" mass="95380">MRIDRLTSKLQLALSDSQSLAVGLDHPAIEPAHLMQALLEQQGGSIKPLLMQVGFDVNSLRKELSKELDQLPKIQNPTGDVNMSQDLARLLNQADRLAQQKGDQFISSELVLLAAMDENSRLGKLLLGQGVSKKALENAINNLRGGDAVNDPNHEESRQALDKYTVDLTKRAEEGKLDPVIGRDDEIRRTIQVLQRRTKNNPVLIGEPGVGKTAIAEGLAQRIINGEVPDGLKGKRLLSLDMGSLIAGAKFRGEFEERLKSLLNELSKQEGQIILFIDELHTMVGAGKGEGSMDAGNMLKPALARGELHCVGATTLNEYRQYIEKDAALERRFQKVLVEEPSEEDTIAILRGLKERYEVHHKVAITDGAIIAAAKLSHRYITDRQLPDKAIDLIDEAASRIRMEIDSKPEVLDRLDRRLIQLKVESQALKKEEDDAAKKRLEKLQEEIVRLEREYSDLEEIWTSEKAEVQGSAQIQQKIEQSRQELEAARRKGDLNRMAELQYGVIPDLERSLQMVDQHGKSENQLLRSKVTEEEIAEVVSKWTGIPVSKMLEGERDKLLKMESLLHQRVIGQEEAVVAVSNAVRRSRAGLSDPNRPSGSFMFLGPTGVGKTELCKALAEFLFDTEEAMVRIDMSEFMEKHSVARLIGAPPGYVGYEEGGYLTEAVRRKPYSVILLDEVEKAHPDVFNILLQVLEDGRLTDSHGRTVDFRNTVIVMTSNLGSAQIQELVGDREAQRAAVMDALTTHFRPEFINRVDEVVIFEPLARDQIAGITEIQLGRLRGRLTERELSLDLSQEALDKLIAVGYDPVYGARPLKRAIQRWIENPLAQLILSGSFMPGTSVTATVENDEIVFH</sequence>
<dbReference type="FunFam" id="1.10.8.60:FF:000017">
    <property type="entry name" value="ATP-dependent chaperone ClpB"/>
    <property type="match status" value="1"/>
</dbReference>
<dbReference type="Pfam" id="PF00004">
    <property type="entry name" value="AAA"/>
    <property type="match status" value="1"/>
</dbReference>
<evidence type="ECO:0000256" key="9">
    <source>
        <dbReference type="ARBA" id="ARBA00023054"/>
    </source>
</evidence>
<dbReference type="PROSITE" id="PS00871">
    <property type="entry name" value="CLPAB_2"/>
    <property type="match status" value="1"/>
</dbReference>
<evidence type="ECO:0000256" key="13">
    <source>
        <dbReference type="RuleBase" id="RU004432"/>
    </source>
</evidence>
<evidence type="ECO:0000256" key="8">
    <source>
        <dbReference type="ARBA" id="ARBA00023016"/>
    </source>
</evidence>
<feature type="coiled-coil region" evidence="14">
    <location>
        <begin position="412"/>
        <end position="492"/>
    </location>
</feature>
<dbReference type="NCBIfam" id="TIGR03346">
    <property type="entry name" value="chaperone_ClpB"/>
    <property type="match status" value="1"/>
</dbReference>
<keyword evidence="10 13" id="KW-0143">Chaperone</keyword>
<dbReference type="Proteomes" id="UP000276587">
    <property type="component" value="Unassembled WGS sequence"/>
</dbReference>
<keyword evidence="8 14" id="KW-0346">Stress response</keyword>
<dbReference type="InterPro" id="IPR004176">
    <property type="entry name" value="Clp_R_N"/>
</dbReference>
<dbReference type="FunFam" id="1.10.1780.10:FF:000003">
    <property type="entry name" value="ATP-dependent chaperone ClpB"/>
    <property type="match status" value="1"/>
</dbReference>
<dbReference type="GO" id="GO:0042026">
    <property type="term" value="P:protein refolding"/>
    <property type="evidence" value="ECO:0007669"/>
    <property type="project" value="UniProtKB-UniRule"/>
</dbReference>